<dbReference type="InterPro" id="IPR041662">
    <property type="entry name" value="SusD-like_2"/>
</dbReference>
<evidence type="ECO:0000313" key="1">
    <source>
        <dbReference type="EMBL" id="SDK97805.1"/>
    </source>
</evidence>
<evidence type="ECO:0000313" key="2">
    <source>
        <dbReference type="Proteomes" id="UP000198510"/>
    </source>
</evidence>
<dbReference type="STRING" id="1075417.SAMN05421823_10447"/>
<dbReference type="RefSeq" id="WP_089681819.1">
    <property type="nucleotide sequence ID" value="NZ_FNFO01000004.1"/>
</dbReference>
<proteinExistence type="predicted"/>
<sequence length="500" mass="56427">MKKRYSFSLIGLLIAGLTACDDYLDINDDPYLPQVAEPHLYLPQIAYAMAEGEMFDSRYVGEYSQYWSYVNPYYNYDMHGSRGTADNPSAAAQRWRNHYWSIGSNVNEVMKAAEERGYGAYEGIGKAIMAWSWLQATDTYGPMPYQQAWDNTQTKFTYDTQEYIYGEIDKLADEALVALEAADATEDVNLPEWELIYNGDLSKWRKMVYAVKARRANHLSNKALYNPDQVIQYVDNAFESNDDNLNIYFEGNSSATANFLGASRANYNNYRQGRVVIELLDGTQFNGVEDPRLPLMFNANPDSDYHGVSFPLGDTLAGQMTVTPGGDTVANAIPRMYGKYLFLDGAPYPLMTYFELQFIKAEAAFHKGDLGTALAAFQEGVRSHMDYVGVDAGAAADYLASDALPQASTDLTLAHIMSQKYIALFTNNETWADLRRYDYSGDVFMGFALPDTLRPENMGKPVERCLPTQYSEYDWNQENIAAEGGLENDYHTKPLWFTEP</sequence>
<dbReference type="Pfam" id="PF12771">
    <property type="entry name" value="SusD-like_2"/>
    <property type="match status" value="1"/>
</dbReference>
<keyword evidence="2" id="KW-1185">Reference proteome</keyword>
<dbReference type="PROSITE" id="PS51257">
    <property type="entry name" value="PROKAR_LIPOPROTEIN"/>
    <property type="match status" value="1"/>
</dbReference>
<protein>
    <submittedName>
        <fullName evidence="1">Starch-binding associating with outer membrane</fullName>
    </submittedName>
</protein>
<reference evidence="1 2" key="1">
    <citation type="submission" date="2016-10" db="EMBL/GenBank/DDBJ databases">
        <authorList>
            <person name="de Groot N.N."/>
        </authorList>
    </citation>
    <scope>NUCLEOTIDE SEQUENCE [LARGE SCALE GENOMIC DNA]</scope>
    <source>
        <strain evidence="1 2">DSM 25186</strain>
    </source>
</reference>
<dbReference type="EMBL" id="FNFO01000004">
    <property type="protein sequence ID" value="SDK97805.1"/>
    <property type="molecule type" value="Genomic_DNA"/>
</dbReference>
<dbReference type="OrthoDB" id="622163at2"/>
<dbReference type="Proteomes" id="UP000198510">
    <property type="component" value="Unassembled WGS sequence"/>
</dbReference>
<dbReference type="Gene3D" id="1.25.40.390">
    <property type="match status" value="1"/>
</dbReference>
<dbReference type="AlphaFoldDB" id="A0A1G9GB55"/>
<dbReference type="SUPFAM" id="SSF48452">
    <property type="entry name" value="TPR-like"/>
    <property type="match status" value="1"/>
</dbReference>
<accession>A0A1G9GB55</accession>
<dbReference type="InterPro" id="IPR011990">
    <property type="entry name" value="TPR-like_helical_dom_sf"/>
</dbReference>
<organism evidence="1 2">
    <name type="scientific">Catalinimonas alkaloidigena</name>
    <dbReference type="NCBI Taxonomy" id="1075417"/>
    <lineage>
        <taxon>Bacteria</taxon>
        <taxon>Pseudomonadati</taxon>
        <taxon>Bacteroidota</taxon>
        <taxon>Cytophagia</taxon>
        <taxon>Cytophagales</taxon>
        <taxon>Catalimonadaceae</taxon>
        <taxon>Catalinimonas</taxon>
    </lineage>
</organism>
<name>A0A1G9GB55_9BACT</name>
<gene>
    <name evidence="1" type="ORF">SAMN05421823_10447</name>
</gene>